<evidence type="ECO:0000256" key="2">
    <source>
        <dbReference type="ARBA" id="ARBA00006787"/>
    </source>
</evidence>
<name>A0A1V8S823_9PEZI</name>
<reference evidence="7" key="1">
    <citation type="submission" date="2017-03" db="EMBL/GenBank/DDBJ databases">
        <title>Genomes of endolithic fungi from Antarctica.</title>
        <authorList>
            <person name="Coleine C."/>
            <person name="Masonjones S."/>
            <person name="Stajich J.E."/>
        </authorList>
    </citation>
    <scope>NUCLEOTIDE SEQUENCE [LARGE SCALE GENOMIC DNA]</scope>
    <source>
        <strain evidence="7">CCFEE 5527</strain>
    </source>
</reference>
<dbReference type="OrthoDB" id="1069523at2759"/>
<accession>A0A1V8S823</accession>
<evidence type="ECO:0008006" key="8">
    <source>
        <dbReference type="Google" id="ProtNLM"/>
    </source>
</evidence>
<evidence type="ECO:0000313" key="7">
    <source>
        <dbReference type="Proteomes" id="UP000192596"/>
    </source>
</evidence>
<keyword evidence="5" id="KW-0408">Iron</keyword>
<comment type="caution">
    <text evidence="6">The sequence shown here is derived from an EMBL/GenBank/DDBJ whole genome shotgun (WGS) entry which is preliminary data.</text>
</comment>
<keyword evidence="4" id="KW-0560">Oxidoreductase</keyword>
<keyword evidence="7" id="KW-1185">Reference proteome</keyword>
<dbReference type="GO" id="GO:0010436">
    <property type="term" value="F:carotenoid dioxygenase activity"/>
    <property type="evidence" value="ECO:0007669"/>
    <property type="project" value="TreeGrafter"/>
</dbReference>
<dbReference type="Pfam" id="PF03055">
    <property type="entry name" value="RPE65"/>
    <property type="match status" value="1"/>
</dbReference>
<dbReference type="PANTHER" id="PTHR10543">
    <property type="entry name" value="BETA-CAROTENE DIOXYGENASE"/>
    <property type="match status" value="1"/>
</dbReference>
<dbReference type="InParanoid" id="A0A1V8S823"/>
<dbReference type="STRING" id="1507870.A0A1V8S823"/>
<organism evidence="6 7">
    <name type="scientific">Cryoendolithus antarcticus</name>
    <dbReference type="NCBI Taxonomy" id="1507870"/>
    <lineage>
        <taxon>Eukaryota</taxon>
        <taxon>Fungi</taxon>
        <taxon>Dikarya</taxon>
        <taxon>Ascomycota</taxon>
        <taxon>Pezizomycotina</taxon>
        <taxon>Dothideomycetes</taxon>
        <taxon>Dothideomycetidae</taxon>
        <taxon>Cladosporiales</taxon>
        <taxon>Cladosporiaceae</taxon>
        <taxon>Cryoendolithus</taxon>
    </lineage>
</organism>
<dbReference type="PANTHER" id="PTHR10543:SF89">
    <property type="entry name" value="CAROTENOID 9,10(9',10')-CLEAVAGE DIOXYGENASE 1"/>
    <property type="match status" value="1"/>
</dbReference>
<dbReference type="Proteomes" id="UP000192596">
    <property type="component" value="Unassembled WGS sequence"/>
</dbReference>
<evidence type="ECO:0000313" key="6">
    <source>
        <dbReference type="EMBL" id="OQN95296.1"/>
    </source>
</evidence>
<dbReference type="InterPro" id="IPR004294">
    <property type="entry name" value="Carotenoid_Oase"/>
</dbReference>
<sequence>MQNAHYIYGCSTSTASFGYALGKATRIDVLLKADAKSLIVQGQSHPPRSVTGAVDTRSMEDVLASQDPSDPLQAFVMPEDEGYLIFYAFDESQLTLAGDVPADSSALRAKSELWVVNANTMKDVAARIMLPQRVPYGLHGSWFGKDQIEGQRGVESFRTTARALEAKEEE</sequence>
<proteinExistence type="inferred from homology"/>
<comment type="cofactor">
    <cofactor evidence="1">
        <name>Fe(2+)</name>
        <dbReference type="ChEBI" id="CHEBI:29033"/>
    </cofactor>
</comment>
<protein>
    <recommendedName>
        <fullName evidence="8">Dioxygenase</fullName>
    </recommendedName>
</protein>
<evidence type="ECO:0000256" key="3">
    <source>
        <dbReference type="ARBA" id="ARBA00022723"/>
    </source>
</evidence>
<keyword evidence="3" id="KW-0479">Metal-binding</keyword>
<evidence type="ECO:0000256" key="4">
    <source>
        <dbReference type="ARBA" id="ARBA00023002"/>
    </source>
</evidence>
<dbReference type="EMBL" id="NAJO01000113">
    <property type="protein sequence ID" value="OQN95296.1"/>
    <property type="molecule type" value="Genomic_DNA"/>
</dbReference>
<dbReference type="GO" id="GO:0046872">
    <property type="term" value="F:metal ion binding"/>
    <property type="evidence" value="ECO:0007669"/>
    <property type="project" value="UniProtKB-KW"/>
</dbReference>
<evidence type="ECO:0000256" key="5">
    <source>
        <dbReference type="ARBA" id="ARBA00023004"/>
    </source>
</evidence>
<comment type="similarity">
    <text evidence="2">Belongs to the carotenoid oxygenase family.</text>
</comment>
<dbReference type="GO" id="GO:0016121">
    <property type="term" value="P:carotene catabolic process"/>
    <property type="evidence" value="ECO:0007669"/>
    <property type="project" value="TreeGrafter"/>
</dbReference>
<gene>
    <name evidence="6" type="ORF">B0A48_18527</name>
</gene>
<evidence type="ECO:0000256" key="1">
    <source>
        <dbReference type="ARBA" id="ARBA00001954"/>
    </source>
</evidence>
<dbReference type="AlphaFoldDB" id="A0A1V8S823"/>